<feature type="transmembrane region" description="Helical" evidence="5">
    <location>
        <begin position="82"/>
        <end position="101"/>
    </location>
</feature>
<dbReference type="PANTHER" id="PTHR42829">
    <property type="entry name" value="NADH-UBIQUINONE OXIDOREDUCTASE CHAIN 5"/>
    <property type="match status" value="1"/>
</dbReference>
<dbReference type="Pfam" id="PF00662">
    <property type="entry name" value="Proton_antipo_N"/>
    <property type="match status" value="1"/>
</dbReference>
<organism evidence="8">
    <name type="scientific">Entomoneis sp</name>
    <dbReference type="NCBI Taxonomy" id="186043"/>
    <lineage>
        <taxon>Eukaryota</taxon>
        <taxon>Sar</taxon>
        <taxon>Stramenopiles</taxon>
        <taxon>Ochrophyta</taxon>
        <taxon>Bacillariophyta</taxon>
        <taxon>Bacillariophyceae</taxon>
        <taxon>Bacillariophycidae</taxon>
        <taxon>Entomoneidaceae</taxon>
        <taxon>Entomoneis</taxon>
    </lineage>
</organism>
<evidence type="ECO:0000259" key="6">
    <source>
        <dbReference type="Pfam" id="PF00361"/>
    </source>
</evidence>
<keyword evidence="5" id="KW-0830">Ubiquinone</keyword>
<feature type="transmembrane region" description="Helical" evidence="5">
    <location>
        <begin position="669"/>
        <end position="697"/>
    </location>
</feature>
<dbReference type="GO" id="GO:0042773">
    <property type="term" value="P:ATP synthesis coupled electron transport"/>
    <property type="evidence" value="ECO:0007669"/>
    <property type="project" value="InterPro"/>
</dbReference>
<feature type="domain" description="NADH-Ubiquinone oxidoreductase (complex I) chain 5 N-terminal" evidence="7">
    <location>
        <begin position="64"/>
        <end position="114"/>
    </location>
</feature>
<feature type="transmembrane region" description="Helical" evidence="5">
    <location>
        <begin position="420"/>
        <end position="440"/>
    </location>
</feature>
<feature type="transmembrane region" description="Helical" evidence="5">
    <location>
        <begin position="628"/>
        <end position="649"/>
    </location>
</feature>
<feature type="transmembrane region" description="Helical" evidence="5">
    <location>
        <begin position="113"/>
        <end position="130"/>
    </location>
</feature>
<dbReference type="GO" id="GO:0015990">
    <property type="term" value="P:electron transport coupled proton transport"/>
    <property type="evidence" value="ECO:0007669"/>
    <property type="project" value="TreeGrafter"/>
</dbReference>
<dbReference type="PRINTS" id="PR01434">
    <property type="entry name" value="NADHDHGNASE5"/>
</dbReference>
<geneLocation type="mitochondrion" evidence="8"/>
<comment type="catalytic activity">
    <reaction evidence="5">
        <text>a ubiquinone + NADH + 5 H(+)(in) = a ubiquinol + NAD(+) + 4 H(+)(out)</text>
        <dbReference type="Rhea" id="RHEA:29091"/>
        <dbReference type="Rhea" id="RHEA-COMP:9565"/>
        <dbReference type="Rhea" id="RHEA-COMP:9566"/>
        <dbReference type="ChEBI" id="CHEBI:15378"/>
        <dbReference type="ChEBI" id="CHEBI:16389"/>
        <dbReference type="ChEBI" id="CHEBI:17976"/>
        <dbReference type="ChEBI" id="CHEBI:57540"/>
        <dbReference type="ChEBI" id="CHEBI:57945"/>
        <dbReference type="EC" id="7.1.1.2"/>
    </reaction>
</comment>
<feature type="transmembrane region" description="Helical" evidence="5">
    <location>
        <begin position="461"/>
        <end position="480"/>
    </location>
</feature>
<dbReference type="AlphaFoldDB" id="A0A3G1PWD0"/>
<keyword evidence="5" id="KW-0813">Transport</keyword>
<dbReference type="EC" id="7.1.1.2" evidence="5"/>
<comment type="similarity">
    <text evidence="5">Belongs to the complex I subunit 5 family.</text>
</comment>
<dbReference type="NCBIfam" id="TIGR01974">
    <property type="entry name" value="NDH_I_L"/>
    <property type="match status" value="1"/>
</dbReference>
<feature type="transmembrane region" description="Helical" evidence="5">
    <location>
        <begin position="283"/>
        <end position="304"/>
    </location>
</feature>
<evidence type="ECO:0000256" key="3">
    <source>
        <dbReference type="ARBA" id="ARBA00022989"/>
    </source>
</evidence>
<dbReference type="NCBIfam" id="NF005141">
    <property type="entry name" value="PRK06590.1"/>
    <property type="match status" value="1"/>
</dbReference>
<keyword evidence="4 5" id="KW-0472">Membrane</keyword>
<evidence type="ECO:0000259" key="7">
    <source>
        <dbReference type="Pfam" id="PF00662"/>
    </source>
</evidence>
<dbReference type="PANTHER" id="PTHR42829:SF2">
    <property type="entry name" value="NADH-UBIQUINONE OXIDOREDUCTASE CHAIN 5"/>
    <property type="match status" value="1"/>
</dbReference>
<feature type="transmembrane region" description="Helical" evidence="5">
    <location>
        <begin position="253"/>
        <end position="271"/>
    </location>
</feature>
<name>A0A3G1PWD0_9STRA</name>
<dbReference type="GO" id="GO:0016020">
    <property type="term" value="C:membrane"/>
    <property type="evidence" value="ECO:0007669"/>
    <property type="project" value="UniProtKB-SubCell"/>
</dbReference>
<comment type="subcellular location">
    <subcellularLocation>
        <location evidence="1">Membrane</location>
        <topology evidence="1">Multi-pass membrane protein</topology>
    </subcellularLocation>
</comment>
<dbReference type="Pfam" id="PF00361">
    <property type="entry name" value="Proton_antipo_M"/>
    <property type="match status" value="1"/>
</dbReference>
<evidence type="ECO:0000256" key="1">
    <source>
        <dbReference type="ARBA" id="ARBA00004141"/>
    </source>
</evidence>
<evidence type="ECO:0000256" key="5">
    <source>
        <dbReference type="RuleBase" id="RU003404"/>
    </source>
</evidence>
<evidence type="ECO:0000256" key="4">
    <source>
        <dbReference type="ARBA" id="ARBA00023136"/>
    </source>
</evidence>
<dbReference type="InterPro" id="IPR018393">
    <property type="entry name" value="NADHpl_OxRdtase_5_subgr"/>
</dbReference>
<accession>A0A3G1PWD0</accession>
<feature type="transmembrane region" description="Helical" evidence="5">
    <location>
        <begin position="209"/>
        <end position="232"/>
    </location>
</feature>
<feature type="domain" description="NADH:quinone oxidoreductase/Mrp antiporter transmembrane" evidence="6">
    <location>
        <begin position="130"/>
        <end position="419"/>
    </location>
</feature>
<keyword evidence="3 5" id="KW-1133">Transmembrane helix</keyword>
<feature type="transmembrane region" description="Helical" evidence="5">
    <location>
        <begin position="519"/>
        <end position="537"/>
    </location>
</feature>
<proteinExistence type="inferred from homology"/>
<gene>
    <name evidence="8" type="primary">nad5</name>
</gene>
<sequence length="704" mass="79848">MYLLLIFLSIIGSFFSGIFGKQIGSWGSTKITIICLFLSFLISLLAFYEVALLGSPVYLVLINWISSDVLNINWGFIFDSLTVTMCLVVTFISLLVHLYSTEYMSHDPHLSRFMAYLSLFTFFMLILVSADNFVQMFVGWEGVGLCSYLLINFWFTRIQANKAAIKAMLLNRIGDFSLVIGILILFLNFKSLDYATIAVLVPFFQNQNFNLFCFDLHVISSISVFLFIGAVGKSAQIGLHTWLPDAMEGPTPVSALIHAATMVTAGVFLIARTCFLFEYSFKVLEVIILVGAITSFLASSIGLVQNDLKRVIAYSTCSQLGYMIFACGLSNYSVGIFHLTNHAFFKALLFLSAGSVIHSISDEQDMRKMGGLKNLLPFTYISMVCGSLALSFPFLTGFYSKDLILEAAFSKYNLLGFFSYFLGTVGAFFTAFYSTRLLFLTFLSKPNGYRKIICYSQDSGFIIKFVLGILILPSIFIGYLSKDMLVGVGSNFFENSIFFNLNSFNSFDAEFVQNFYKTLPIHFSLFGIILAFLVYSFKSKFLFKMKSFLLGKKFYSFLNKKWYFDKIYNEVLGAFFFKYGYSLSYKFIDRGIFEILGPTGLSFLTGPTGLSFLTLNLGSMLHKTQTNFLYHLLLTVLFSVTLLLFFELFRTIIITNDFFINYCNEYSNILNYIFCSIINIFSLELLFINIMVLIIVIKTNKTYQ</sequence>
<evidence type="ECO:0000256" key="2">
    <source>
        <dbReference type="ARBA" id="ARBA00022692"/>
    </source>
</evidence>
<dbReference type="GO" id="GO:0008137">
    <property type="term" value="F:NADH dehydrogenase (ubiquinone) activity"/>
    <property type="evidence" value="ECO:0007669"/>
    <property type="project" value="UniProtKB-EC"/>
</dbReference>
<dbReference type="InterPro" id="IPR003945">
    <property type="entry name" value="NU5C-like"/>
</dbReference>
<feature type="transmembrane region" description="Helical" evidence="5">
    <location>
        <begin position="311"/>
        <end position="331"/>
    </location>
</feature>
<dbReference type="InterPro" id="IPR001516">
    <property type="entry name" value="Proton_antipo_N"/>
</dbReference>
<keyword evidence="5 8" id="KW-0496">Mitochondrion</keyword>
<feature type="transmembrane region" description="Helical" evidence="5">
    <location>
        <begin position="380"/>
        <end position="400"/>
    </location>
</feature>
<comment type="function">
    <text evidence="5">Core subunit of the mitochondrial membrane respiratory chain NADH dehydrogenase (Complex I) which catalyzes electron transfer from NADH through the respiratory chain, using ubiquinone as an electron acceptor. Essential for the catalytic activity and assembly of complex I.</text>
</comment>
<reference evidence="8" key="1">
    <citation type="journal article" date="2018" name="Mitochondrial DNA A DNA Mapp Seq Anal">
        <title>Comparative analysis of the mitochondrial genomes of six newly sequenced diatoms reveals group II introns in the barcoding region of cox1.</title>
        <authorList>
            <person name="Pogoda C.S."/>
            <person name="Keepers K.G."/>
            <person name="Hamsher S.E."/>
            <person name="Stepanek J.G."/>
            <person name="Kane N.C."/>
            <person name="Kociolek J.P."/>
        </authorList>
    </citation>
    <scope>NUCLEOTIDE SEQUENCE</scope>
</reference>
<dbReference type="GO" id="GO:0003954">
    <property type="term" value="F:NADH dehydrogenase activity"/>
    <property type="evidence" value="ECO:0007669"/>
    <property type="project" value="TreeGrafter"/>
</dbReference>
<keyword evidence="2 5" id="KW-0812">Transmembrane</keyword>
<evidence type="ECO:0000313" key="8">
    <source>
        <dbReference type="EMBL" id="AVR57504.1"/>
    </source>
</evidence>
<protein>
    <recommendedName>
        <fullName evidence="5">NADH-ubiquinone oxidoreductase chain 5</fullName>
        <ecNumber evidence="5">7.1.1.2</ecNumber>
    </recommendedName>
</protein>
<dbReference type="InterPro" id="IPR001750">
    <property type="entry name" value="ND/Mrp_TM"/>
</dbReference>
<dbReference type="EMBL" id="MF997419">
    <property type="protein sequence ID" value="AVR57504.1"/>
    <property type="molecule type" value="Genomic_DNA"/>
</dbReference>
<keyword evidence="5" id="KW-0520">NAD</keyword>
<feature type="transmembrane region" description="Helical" evidence="5">
    <location>
        <begin position="136"/>
        <end position="155"/>
    </location>
</feature>